<dbReference type="PROSITE" id="PS52016">
    <property type="entry name" value="TONB_DEPENDENT_REC_3"/>
    <property type="match status" value="1"/>
</dbReference>
<dbReference type="SUPFAM" id="SSF49464">
    <property type="entry name" value="Carboxypeptidase regulatory domain-like"/>
    <property type="match status" value="1"/>
</dbReference>
<organism evidence="12 13">
    <name type="scientific">Pontimicrobium aquaticum</name>
    <dbReference type="NCBI Taxonomy" id="2565367"/>
    <lineage>
        <taxon>Bacteria</taxon>
        <taxon>Pseudomonadati</taxon>
        <taxon>Bacteroidota</taxon>
        <taxon>Flavobacteriia</taxon>
        <taxon>Flavobacteriales</taxon>
        <taxon>Flavobacteriaceae</taxon>
        <taxon>Pontimicrobium</taxon>
    </lineage>
</organism>
<comment type="subcellular location">
    <subcellularLocation>
        <location evidence="1 8">Cell outer membrane</location>
        <topology evidence="1 8">Multi-pass membrane protein</topology>
    </subcellularLocation>
</comment>
<dbReference type="SUPFAM" id="SSF56935">
    <property type="entry name" value="Porins"/>
    <property type="match status" value="1"/>
</dbReference>
<keyword evidence="13" id="KW-1185">Reference proteome</keyword>
<dbReference type="Gene3D" id="2.40.170.20">
    <property type="entry name" value="TonB-dependent receptor, beta-barrel domain"/>
    <property type="match status" value="1"/>
</dbReference>
<feature type="domain" description="TonB-dependent receptor plug" evidence="11">
    <location>
        <begin position="99"/>
        <end position="220"/>
    </location>
</feature>
<dbReference type="InterPro" id="IPR023997">
    <property type="entry name" value="TonB-dep_OMP_SusC/RagA_CS"/>
</dbReference>
<dbReference type="InterPro" id="IPR000531">
    <property type="entry name" value="Beta-barrel_TonB"/>
</dbReference>
<dbReference type="NCBIfam" id="TIGR04056">
    <property type="entry name" value="OMP_RagA_SusC"/>
    <property type="match status" value="1"/>
</dbReference>
<dbReference type="NCBIfam" id="TIGR04057">
    <property type="entry name" value="SusC_RagA_signa"/>
    <property type="match status" value="1"/>
</dbReference>
<evidence type="ECO:0000256" key="4">
    <source>
        <dbReference type="ARBA" id="ARBA00022692"/>
    </source>
</evidence>
<dbReference type="Pfam" id="PF07715">
    <property type="entry name" value="Plug"/>
    <property type="match status" value="1"/>
</dbReference>
<dbReference type="AlphaFoldDB" id="A0A4U0EZB9"/>
<evidence type="ECO:0000256" key="7">
    <source>
        <dbReference type="ARBA" id="ARBA00023237"/>
    </source>
</evidence>
<evidence type="ECO:0000256" key="5">
    <source>
        <dbReference type="ARBA" id="ARBA00023077"/>
    </source>
</evidence>
<evidence type="ECO:0000256" key="1">
    <source>
        <dbReference type="ARBA" id="ARBA00004571"/>
    </source>
</evidence>
<dbReference type="GO" id="GO:0009279">
    <property type="term" value="C:cell outer membrane"/>
    <property type="evidence" value="ECO:0007669"/>
    <property type="project" value="UniProtKB-SubCell"/>
</dbReference>
<dbReference type="EMBL" id="SUPL01000002">
    <property type="protein sequence ID" value="TJY37425.1"/>
    <property type="molecule type" value="Genomic_DNA"/>
</dbReference>
<evidence type="ECO:0000313" key="13">
    <source>
        <dbReference type="Proteomes" id="UP000307657"/>
    </source>
</evidence>
<evidence type="ECO:0000313" key="12">
    <source>
        <dbReference type="EMBL" id="TJY37425.1"/>
    </source>
</evidence>
<dbReference type="Gene3D" id="2.60.40.1120">
    <property type="entry name" value="Carboxypeptidase-like, regulatory domain"/>
    <property type="match status" value="1"/>
</dbReference>
<dbReference type="InterPro" id="IPR023996">
    <property type="entry name" value="TonB-dep_OMP_SusC/RagA"/>
</dbReference>
<feature type="domain" description="TonB-dependent receptor-like beta-barrel" evidence="10">
    <location>
        <begin position="401"/>
        <end position="955"/>
    </location>
</feature>
<evidence type="ECO:0000259" key="10">
    <source>
        <dbReference type="Pfam" id="PF00593"/>
    </source>
</evidence>
<evidence type="ECO:0000256" key="6">
    <source>
        <dbReference type="ARBA" id="ARBA00023136"/>
    </source>
</evidence>
<dbReference type="Pfam" id="PF13715">
    <property type="entry name" value="CarbopepD_reg_2"/>
    <property type="match status" value="1"/>
</dbReference>
<dbReference type="Proteomes" id="UP000307657">
    <property type="component" value="Unassembled WGS sequence"/>
</dbReference>
<keyword evidence="4 8" id="KW-0812">Transmembrane</keyword>
<keyword evidence="3 8" id="KW-1134">Transmembrane beta strand</keyword>
<evidence type="ECO:0000259" key="11">
    <source>
        <dbReference type="Pfam" id="PF07715"/>
    </source>
</evidence>
<comment type="caution">
    <text evidence="12">The sequence shown here is derived from an EMBL/GenBank/DDBJ whole genome shotgun (WGS) entry which is preliminary data.</text>
</comment>
<comment type="similarity">
    <text evidence="8 9">Belongs to the TonB-dependent receptor family.</text>
</comment>
<gene>
    <name evidence="12" type="ORF">E5167_04265</name>
</gene>
<keyword evidence="6 8" id="KW-0472">Membrane</keyword>
<evidence type="ECO:0000256" key="3">
    <source>
        <dbReference type="ARBA" id="ARBA00022452"/>
    </source>
</evidence>
<dbReference type="InterPro" id="IPR037066">
    <property type="entry name" value="Plug_dom_sf"/>
</dbReference>
<evidence type="ECO:0000256" key="9">
    <source>
        <dbReference type="RuleBase" id="RU003357"/>
    </source>
</evidence>
<dbReference type="InterPro" id="IPR039426">
    <property type="entry name" value="TonB-dep_rcpt-like"/>
</dbReference>
<keyword evidence="12" id="KW-0675">Receptor</keyword>
<sequence>MQLTFAQGKTISGTVSDQSGMPLPGVNIIVKNTTNGTQTDFDGNYSITANVGDILVFSYVGLKTLERTVGTSNTINVTMEEDASVLEEVVVVGYSTFRKSEVTGSTVKLGSEKLTDVVVAPSVDQALQGKVAGLTVSSNSGTPGSTSQIRIRGISSITAGNEPLYVIDGVPMSNGNINTSGATSFFSNLAAFDSNNIESITVLKDASATAQYGARGSNGVILITTKSGKQGKTKFTFSSSYGVQNDAVDGPEPLTAAHRLELASEAYFNDGFFATKADAEAYLLGTSTYSSWDAAGRPEGNWKEVIKNKDAVVENYSLSASGGNENSSFYTQLGYTSQEGTVIGSSFERINGAINFSTNLTDNLKLTSNNQAAYTYQDAFLERSAYFEGARSAPFFLSPLYQPYNDDGTFNEFGGSLPNPLYITKYNINDNRLARIVSDSQLSWDLGNGLSLSSKFNVNYQVYNSRSYSNRNYGYGAATSGDAGQYTRNTVDYTFQNQLNYSFDLGENHSFDAMLLQEYSSNRRYFLGAYGENFADDGLFNLDSTGNPISINSNYTDFYLGAYLGTLHYSGFDGKYVLDLSYRYEGNSRFHPDERWGSFWSVGGAWNLHKENFISDVNWINNLKFRASYGVTGNANIGLNQYQSLFSYGVDYNGQGAQVVNTFGNNKLTWEKSNTLDLGIDFGLLDGSISGSVSYFNRKSSDLLLNVPLSLTTGFSSQVQNIGELTNKGFEVELNVDVVRSENFNLSIGGNIGTVDNEVTKLPLDPNGIERTITTTITRIETGHSVRAWYMPTWAGVNPTTGLEEYYINGVDGATTTDFNQAEAAWQGDNAVPTLTAGLNLHVDYKGFYLDANGYYAGGHKIYEGWHRYTNQTNAYPIFAFQGLQSLLDRWQQPGDIARNGKFTSAFTPWQRHSKYLYDGEFMRLRSLTIGYDFKDKLESIGLTNAQVYLRGNNLLTWVKDDNLKYDPEVDLGGQTGLETPPIKSISFGLTLNF</sequence>
<accession>A0A4U0EZB9</accession>
<dbReference type="Pfam" id="PF00593">
    <property type="entry name" value="TonB_dep_Rec_b-barrel"/>
    <property type="match status" value="1"/>
</dbReference>
<dbReference type="OrthoDB" id="9768177at2"/>
<evidence type="ECO:0000256" key="8">
    <source>
        <dbReference type="PROSITE-ProRule" id="PRU01360"/>
    </source>
</evidence>
<evidence type="ECO:0000256" key="2">
    <source>
        <dbReference type="ARBA" id="ARBA00022448"/>
    </source>
</evidence>
<dbReference type="InterPro" id="IPR008969">
    <property type="entry name" value="CarboxyPept-like_regulatory"/>
</dbReference>
<proteinExistence type="inferred from homology"/>
<dbReference type="Gene3D" id="2.170.130.10">
    <property type="entry name" value="TonB-dependent receptor, plug domain"/>
    <property type="match status" value="1"/>
</dbReference>
<reference evidence="12 13" key="1">
    <citation type="submission" date="2019-04" db="EMBL/GenBank/DDBJ databases">
        <title>Lacinutrix sp. nov., isolated from marine water.</title>
        <authorList>
            <person name="Kim W."/>
        </authorList>
    </citation>
    <scope>NUCLEOTIDE SEQUENCE [LARGE SCALE GENOMIC DNA]</scope>
    <source>
        <strain evidence="12 13">CAU 1491</strain>
    </source>
</reference>
<name>A0A4U0EZB9_9FLAO</name>
<protein>
    <submittedName>
        <fullName evidence="12">TonB-dependent receptor</fullName>
    </submittedName>
</protein>
<keyword evidence="5 9" id="KW-0798">TonB box</keyword>
<keyword evidence="2 8" id="KW-0813">Transport</keyword>
<keyword evidence="7 8" id="KW-0998">Cell outer membrane</keyword>
<dbReference type="InterPro" id="IPR036942">
    <property type="entry name" value="Beta-barrel_TonB_sf"/>
</dbReference>
<dbReference type="InterPro" id="IPR012910">
    <property type="entry name" value="Plug_dom"/>
</dbReference>